<organism evidence="2 3">
    <name type="scientific">Vibrio vulnificus</name>
    <dbReference type="NCBI Taxonomy" id="672"/>
    <lineage>
        <taxon>Bacteria</taxon>
        <taxon>Pseudomonadati</taxon>
        <taxon>Pseudomonadota</taxon>
        <taxon>Gammaproteobacteria</taxon>
        <taxon>Vibrionales</taxon>
        <taxon>Vibrionaceae</taxon>
        <taxon>Vibrio</taxon>
    </lineage>
</organism>
<gene>
    <name evidence="2" type="ORF">AL548_014950</name>
</gene>
<dbReference type="EMBL" id="LOSH02000004">
    <property type="protein sequence ID" value="PNM67525.1"/>
    <property type="molecule type" value="Genomic_DNA"/>
</dbReference>
<feature type="transmembrane region" description="Helical" evidence="1">
    <location>
        <begin position="209"/>
        <end position="227"/>
    </location>
</feature>
<keyword evidence="3" id="KW-1185">Reference proteome</keyword>
<keyword evidence="1" id="KW-0812">Transmembrane</keyword>
<feature type="transmembrane region" description="Helical" evidence="1">
    <location>
        <begin position="116"/>
        <end position="136"/>
    </location>
</feature>
<dbReference type="RefSeq" id="WP_039562435.1">
    <property type="nucleotide sequence ID" value="NZ_LMXV01000025.1"/>
</dbReference>
<feature type="transmembrane region" description="Helical" evidence="1">
    <location>
        <begin position="25"/>
        <end position="47"/>
    </location>
</feature>
<reference evidence="2" key="1">
    <citation type="submission" date="2017-12" db="EMBL/GenBank/DDBJ databases">
        <title>FDA dAtabase for Regulatory Grade micrObial Sequences (FDA-ARGOS): Supporting development and validation of Infectious Disease Dx tests.</title>
        <authorList>
            <person name="Hoffmann M."/>
            <person name="Allard M."/>
            <person name="Evans P."/>
            <person name="Brown E."/>
            <person name="Tallon L.J."/>
            <person name="Sadzewicz L."/>
            <person name="Sengamalay N."/>
            <person name="Ott S."/>
            <person name="Godinez A."/>
            <person name="Nagaraj S."/>
            <person name="Vavikolanu K."/>
            <person name="Aluvathingal J."/>
            <person name="Nadendla S."/>
            <person name="Hobson J."/>
            <person name="Sichtig H."/>
        </authorList>
    </citation>
    <scope>NUCLEOTIDE SEQUENCE [LARGE SCALE GENOMIC DNA]</scope>
    <source>
        <strain evidence="2">FDAARGOS_118</strain>
    </source>
</reference>
<dbReference type="Proteomes" id="UP000054370">
    <property type="component" value="Unassembled WGS sequence"/>
</dbReference>
<feature type="transmembrane region" description="Helical" evidence="1">
    <location>
        <begin position="67"/>
        <end position="95"/>
    </location>
</feature>
<sequence length="241" mass="27799">MESIKNVKNQVDAYKNIFTIFKISFWALIGLVYICLLPNLYVTFQFSELVNNIEVFSQLYGKDVFDFLISLTVDTVVSSVLFLYLSFLFMSFIVFNPKLHSQEYFLKATKFVNKKLISMSIFAFVPLVSMIFAMLVKDVLLQYPSVSSFLAVFLSLLSLIILLFAIFRIDAVKNKISTFVFRAESDDMFHFKALHFADSAFNMESGYKVTFILLLPVFLCSICYVVAESFSRYIALYNLVF</sequence>
<evidence type="ECO:0000313" key="2">
    <source>
        <dbReference type="EMBL" id="PNM67525.1"/>
    </source>
</evidence>
<comment type="caution">
    <text evidence="2">The sequence shown here is derived from an EMBL/GenBank/DDBJ whole genome shotgun (WGS) entry which is preliminary data.</text>
</comment>
<evidence type="ECO:0000313" key="3">
    <source>
        <dbReference type="Proteomes" id="UP000054370"/>
    </source>
</evidence>
<protein>
    <submittedName>
        <fullName evidence="2">Uncharacterized protein</fullName>
    </submittedName>
</protein>
<proteinExistence type="predicted"/>
<evidence type="ECO:0000256" key="1">
    <source>
        <dbReference type="SAM" id="Phobius"/>
    </source>
</evidence>
<keyword evidence="1" id="KW-0472">Membrane</keyword>
<accession>A0ABX4WXY5</accession>
<keyword evidence="1" id="KW-1133">Transmembrane helix</keyword>
<feature type="transmembrane region" description="Helical" evidence="1">
    <location>
        <begin position="148"/>
        <end position="167"/>
    </location>
</feature>
<name>A0ABX4WXY5_VIBVL</name>